<evidence type="ECO:0000256" key="1">
    <source>
        <dbReference type="SAM" id="Phobius"/>
    </source>
</evidence>
<dbReference type="OrthoDB" id="5519365at2"/>
<dbReference type="KEGG" id="mym:A176_005635"/>
<keyword evidence="3" id="KW-1185">Reference proteome</keyword>
<dbReference type="PATRIC" id="fig|1297742.4.peg.5731"/>
<dbReference type="EMBL" id="CP012109">
    <property type="protein sequence ID" value="AKQ68723.1"/>
    <property type="molecule type" value="Genomic_DNA"/>
</dbReference>
<dbReference type="AlphaFoldDB" id="A0A0H4X4A2"/>
<keyword evidence="1" id="KW-1133">Transmembrane helix</keyword>
<protein>
    <submittedName>
        <fullName evidence="2">Putative prepilin-type protein</fullName>
    </submittedName>
</protein>
<keyword evidence="1" id="KW-0812">Transmembrane</keyword>
<name>A0A0H4X4A2_9BACT</name>
<dbReference type="RefSeq" id="WP_002635414.1">
    <property type="nucleotide sequence ID" value="NZ_CP012109.1"/>
</dbReference>
<evidence type="ECO:0000313" key="2">
    <source>
        <dbReference type="EMBL" id="AKQ68723.1"/>
    </source>
</evidence>
<organism evidence="2 3">
    <name type="scientific">Pseudomyxococcus hansupus</name>
    <dbReference type="NCBI Taxonomy" id="1297742"/>
    <lineage>
        <taxon>Bacteria</taxon>
        <taxon>Pseudomonadati</taxon>
        <taxon>Myxococcota</taxon>
        <taxon>Myxococcia</taxon>
        <taxon>Myxococcales</taxon>
        <taxon>Cystobacterineae</taxon>
        <taxon>Myxococcaceae</taxon>
        <taxon>Pseudomyxococcus</taxon>
    </lineage>
</organism>
<gene>
    <name evidence="2" type="ORF">A176_005635</name>
</gene>
<accession>A0A0H4X4A2</accession>
<keyword evidence="1" id="KW-0472">Membrane</keyword>
<sequence length="184" mass="19352">MKRMTRSTRRGAQRGATLIEGMAAAAVLAFGVSGVFGGLIFASQQNTAANRLSQATAIAAQVRSGLQIQGRARLFTGAGPLTNGRCSSAAETLELAGGLSSLPNACVVDLDAYESATPDPLLKVVPGYWEGGQDYYRRVLVWTPDTAVDSVAVVVSFPNAGQRRYVKQFVALYNPVENGAGVEL</sequence>
<feature type="transmembrane region" description="Helical" evidence="1">
    <location>
        <begin position="21"/>
        <end position="42"/>
    </location>
</feature>
<reference evidence="2 3" key="1">
    <citation type="journal article" date="2016" name="PLoS ONE">
        <title>Complete Genome Sequence and Comparative Genomics of a Novel Myxobacterium Myxococcus hansupus.</title>
        <authorList>
            <person name="Sharma G."/>
            <person name="Narwani T."/>
            <person name="Subramanian S."/>
        </authorList>
    </citation>
    <scope>NUCLEOTIDE SEQUENCE [LARGE SCALE GENOMIC DNA]</scope>
    <source>
        <strain evidence="3">mixupus</strain>
    </source>
</reference>
<dbReference type="Proteomes" id="UP000009026">
    <property type="component" value="Chromosome"/>
</dbReference>
<proteinExistence type="predicted"/>
<dbReference type="STRING" id="1297742.A176_005635"/>
<evidence type="ECO:0000313" key="3">
    <source>
        <dbReference type="Proteomes" id="UP000009026"/>
    </source>
</evidence>